<organism evidence="6">
    <name type="scientific">uncultured Elusimicrobia bacterium</name>
    <dbReference type="NCBI Taxonomy" id="699876"/>
    <lineage>
        <taxon>Bacteria</taxon>
        <taxon>Pseudomonadati</taxon>
        <taxon>Elusimicrobiota</taxon>
        <taxon>Elusimicrobia</taxon>
        <taxon>environmental samples</taxon>
    </lineage>
</organism>
<dbReference type="Pfam" id="PF07963">
    <property type="entry name" value="N_methyl"/>
    <property type="match status" value="1"/>
</dbReference>
<evidence type="ECO:0000256" key="4">
    <source>
        <dbReference type="ARBA" id="ARBA00022989"/>
    </source>
</evidence>
<dbReference type="NCBIfam" id="TIGR02532">
    <property type="entry name" value="IV_pilin_GFxxxE"/>
    <property type="match status" value="1"/>
</dbReference>
<protein>
    <submittedName>
        <fullName evidence="6">Uncharacterized protein</fullName>
    </submittedName>
</protein>
<keyword evidence="4" id="KW-1133">Transmembrane helix</keyword>
<dbReference type="PROSITE" id="PS00409">
    <property type="entry name" value="PROKAR_NTER_METHYL"/>
    <property type="match status" value="1"/>
</dbReference>
<dbReference type="EMBL" id="MN577571">
    <property type="protein sequence ID" value="QGT50549.1"/>
    <property type="molecule type" value="Genomic_DNA"/>
</dbReference>
<dbReference type="InterPro" id="IPR012902">
    <property type="entry name" value="N_methyl_site"/>
</dbReference>
<keyword evidence="5" id="KW-0472">Membrane</keyword>
<dbReference type="GO" id="GO:0015627">
    <property type="term" value="C:type II protein secretion system complex"/>
    <property type="evidence" value="ECO:0007669"/>
    <property type="project" value="InterPro"/>
</dbReference>
<keyword evidence="3" id="KW-0812">Transmembrane</keyword>
<dbReference type="InterPro" id="IPR000983">
    <property type="entry name" value="Bac_GSPG_pilin"/>
</dbReference>
<dbReference type="PANTHER" id="PTHR30093:SF44">
    <property type="entry name" value="TYPE II SECRETION SYSTEM CORE PROTEIN G"/>
    <property type="match status" value="1"/>
</dbReference>
<dbReference type="Gene3D" id="3.30.700.10">
    <property type="entry name" value="Glycoprotein, Type 4 Pilin"/>
    <property type="match status" value="1"/>
</dbReference>
<proteinExistence type="predicted"/>
<evidence type="ECO:0000256" key="5">
    <source>
        <dbReference type="ARBA" id="ARBA00023136"/>
    </source>
</evidence>
<comment type="subcellular location">
    <subcellularLocation>
        <location evidence="1">Membrane</location>
        <topology evidence="1">Single-pass membrane protein</topology>
    </subcellularLocation>
</comment>
<reference evidence="6" key="1">
    <citation type="journal article" date="2020" name="J. ISSAAS">
        <title>Lactobacilli and other gastrointestinal microbiota of Peromyscus leucopus, reservoir host for agents of Lyme disease and other zoonoses in North America.</title>
        <authorList>
            <person name="Milovic A."/>
            <person name="Bassam K."/>
            <person name="Shao H."/>
            <person name="Chatzistamou I."/>
            <person name="Tufts D.M."/>
            <person name="Diuk-Wasser M."/>
            <person name="Barbour A.G."/>
        </authorList>
    </citation>
    <scope>NUCLEOTIDE SEQUENCE</scope>
    <source>
        <strain evidence="6">LL30</strain>
    </source>
</reference>
<evidence type="ECO:0000313" key="6">
    <source>
        <dbReference type="EMBL" id="QGT50549.1"/>
    </source>
</evidence>
<sequence length="165" mass="17609">MKGFTLIELLVVVLIIGILSAVALPQYTKAVEKSRISEAKILLKSLSDAEDIYVLSTGESCGTSKLEDLDITLPGTVKDVSGRTHVSTKNFEIYADECTHEGGSGNALDFYAERIGKNYAVRFVGPAYTGGGTPGIFYCHCNSGACDSVCSQAGAVKQGNDWIFQ</sequence>
<evidence type="ECO:0000256" key="1">
    <source>
        <dbReference type="ARBA" id="ARBA00004167"/>
    </source>
</evidence>
<dbReference type="AlphaFoldDB" id="A0A650ELD4"/>
<dbReference type="GO" id="GO:0016020">
    <property type="term" value="C:membrane"/>
    <property type="evidence" value="ECO:0007669"/>
    <property type="project" value="UniProtKB-SubCell"/>
</dbReference>
<name>A0A650ELD4_9BACT</name>
<dbReference type="PRINTS" id="PR00813">
    <property type="entry name" value="BCTERIALGSPG"/>
</dbReference>
<gene>
    <name evidence="6" type="ORF">Elusimicrob1349_0190</name>
</gene>
<accession>A0A650ELD4</accession>
<dbReference type="SUPFAM" id="SSF54523">
    <property type="entry name" value="Pili subunits"/>
    <property type="match status" value="1"/>
</dbReference>
<evidence type="ECO:0000256" key="3">
    <source>
        <dbReference type="ARBA" id="ARBA00022692"/>
    </source>
</evidence>
<dbReference type="GO" id="GO:0015628">
    <property type="term" value="P:protein secretion by the type II secretion system"/>
    <property type="evidence" value="ECO:0007669"/>
    <property type="project" value="InterPro"/>
</dbReference>
<dbReference type="PANTHER" id="PTHR30093">
    <property type="entry name" value="GENERAL SECRETION PATHWAY PROTEIN G"/>
    <property type="match status" value="1"/>
</dbReference>
<keyword evidence="2" id="KW-0488">Methylation</keyword>
<dbReference type="InterPro" id="IPR045584">
    <property type="entry name" value="Pilin-like"/>
</dbReference>
<evidence type="ECO:0000256" key="2">
    <source>
        <dbReference type="ARBA" id="ARBA00022481"/>
    </source>
</evidence>